<dbReference type="GO" id="GO:0008234">
    <property type="term" value="F:cysteine-type peptidase activity"/>
    <property type="evidence" value="ECO:0007669"/>
    <property type="project" value="UniProtKB-KW"/>
</dbReference>
<dbReference type="GO" id="GO:0006508">
    <property type="term" value="P:proteolysis"/>
    <property type="evidence" value="ECO:0007669"/>
    <property type="project" value="UniProtKB-KW"/>
</dbReference>
<evidence type="ECO:0000256" key="3">
    <source>
        <dbReference type="ARBA" id="ARBA00022801"/>
    </source>
</evidence>
<evidence type="ECO:0000313" key="7">
    <source>
        <dbReference type="EMBL" id="BFO17252.1"/>
    </source>
</evidence>
<dbReference type="SUPFAM" id="SSF54001">
    <property type="entry name" value="Cysteine proteinases"/>
    <property type="match status" value="1"/>
</dbReference>
<dbReference type="EMBL" id="AP035768">
    <property type="protein sequence ID" value="BFO17252.1"/>
    <property type="molecule type" value="Genomic_DNA"/>
</dbReference>
<accession>A0AAT9HIV0</accession>
<comment type="similarity">
    <text evidence="1">Belongs to the peptidase C40 family.</text>
</comment>
<dbReference type="AlphaFoldDB" id="A0AAT9HIV0"/>
<feature type="compositionally biased region" description="Low complexity" evidence="5">
    <location>
        <begin position="307"/>
        <end position="322"/>
    </location>
</feature>
<name>A0AAT9HIV0_9ACTN</name>
<evidence type="ECO:0000256" key="2">
    <source>
        <dbReference type="ARBA" id="ARBA00022670"/>
    </source>
</evidence>
<keyword evidence="4" id="KW-0788">Thiol protease</keyword>
<dbReference type="Gene3D" id="3.90.1720.10">
    <property type="entry name" value="endopeptidase domain like (from Nostoc punctiforme)"/>
    <property type="match status" value="1"/>
</dbReference>
<protein>
    <recommendedName>
        <fullName evidence="6">NlpC/P60 domain-containing protein</fullName>
    </recommendedName>
</protein>
<organism evidence="7">
    <name type="scientific">Streptomyces haneummycinicus</name>
    <dbReference type="NCBI Taxonomy" id="3074435"/>
    <lineage>
        <taxon>Bacteria</taxon>
        <taxon>Bacillati</taxon>
        <taxon>Actinomycetota</taxon>
        <taxon>Actinomycetes</taxon>
        <taxon>Kitasatosporales</taxon>
        <taxon>Streptomycetaceae</taxon>
        <taxon>Streptomyces</taxon>
    </lineage>
</organism>
<sequence length="360" mass="39067">MSPASSTTHRAAARFTAAQGLAPLVPGDLLAWGTSRDLHHIAIYLGAGKMVEAKESGTRLMVSDVRLNGDYFGAVRVNTGQVTGHIHQTWGTGVWTKAAPALSAARVYAFPYSTTIRVQCQKHAEEVTAEGYTNDAWSYLPDYKAWVTNIYIQGRPGWTGFPNAGRGTRRRGDALLNTTRMTNGWTAARSSRPSRRPGGLRHRVDIALHDLVQVRRFGRHPMGPCVLRGDRYLTAGFEQHEAVRVREADFKVQDGVTTVRIPDLDGRVRVLHACAAHEQGGAVLEGRGLATGRRHGGRGLRTATVTAGRTAGRATGPSAAARLRTPWSCPESPQPVSASTIITDTTVSLSPRPRMYMPAF</sequence>
<evidence type="ECO:0000256" key="1">
    <source>
        <dbReference type="ARBA" id="ARBA00007074"/>
    </source>
</evidence>
<dbReference type="InterPro" id="IPR000064">
    <property type="entry name" value="NLP_P60_dom"/>
</dbReference>
<gene>
    <name evidence="7" type="ORF">SHKM778_36400</name>
</gene>
<evidence type="ECO:0000259" key="6">
    <source>
        <dbReference type="Pfam" id="PF00877"/>
    </source>
</evidence>
<keyword evidence="2" id="KW-0645">Protease</keyword>
<feature type="region of interest" description="Disordered" evidence="5">
    <location>
        <begin position="307"/>
        <end position="337"/>
    </location>
</feature>
<keyword evidence="3" id="KW-0378">Hydrolase</keyword>
<dbReference type="InterPro" id="IPR038765">
    <property type="entry name" value="Papain-like_cys_pep_sf"/>
</dbReference>
<reference evidence="7" key="1">
    <citation type="submission" date="2024-06" db="EMBL/GenBank/DDBJ databases">
        <authorList>
            <consortium name="consrtm"/>
            <person name="Uemura M."/>
            <person name="Terahara T."/>
        </authorList>
    </citation>
    <scope>NUCLEOTIDE SEQUENCE</scope>
    <source>
        <strain evidence="7">KM77-8</strain>
    </source>
</reference>
<feature type="domain" description="NlpC/P60" evidence="6">
    <location>
        <begin position="20"/>
        <end position="66"/>
    </location>
</feature>
<proteinExistence type="inferred from homology"/>
<dbReference type="Pfam" id="PF00877">
    <property type="entry name" value="NLPC_P60"/>
    <property type="match status" value="1"/>
</dbReference>
<evidence type="ECO:0000256" key="4">
    <source>
        <dbReference type="ARBA" id="ARBA00022807"/>
    </source>
</evidence>
<reference evidence="7" key="2">
    <citation type="submission" date="2024-07" db="EMBL/GenBank/DDBJ databases">
        <title>Streptomyces haneummycinica sp. nov., a new antibiotic-producing actinobacterium isolated from marine sediment.</title>
        <authorList>
            <person name="Uemura M."/>
            <person name="Hamada M."/>
            <person name="Hirano S."/>
            <person name="Kobayashi K."/>
            <person name="Ohshiro T."/>
            <person name="Kobayashi T."/>
            <person name="Terahara T."/>
        </authorList>
    </citation>
    <scope>NUCLEOTIDE SEQUENCE</scope>
    <source>
        <strain evidence="7">KM77-8</strain>
    </source>
</reference>
<evidence type="ECO:0000256" key="5">
    <source>
        <dbReference type="SAM" id="MobiDB-lite"/>
    </source>
</evidence>